<comment type="caution">
    <text evidence="3">The sequence shown here is derived from an EMBL/GenBank/DDBJ whole genome shotgun (WGS) entry which is preliminary data.</text>
</comment>
<dbReference type="AlphaFoldDB" id="A0A158KJA5"/>
<name>A0A158KJA5_9BURK</name>
<dbReference type="SUPFAM" id="SSF49503">
    <property type="entry name" value="Cupredoxins"/>
    <property type="match status" value="1"/>
</dbReference>
<dbReference type="GO" id="GO:0042597">
    <property type="term" value="C:periplasmic space"/>
    <property type="evidence" value="ECO:0007669"/>
    <property type="project" value="UniProtKB-SubCell"/>
</dbReference>
<dbReference type="Proteomes" id="UP000054770">
    <property type="component" value="Unassembled WGS sequence"/>
</dbReference>
<keyword evidence="4" id="KW-1185">Reference proteome</keyword>
<dbReference type="InterPro" id="IPR008972">
    <property type="entry name" value="Cupredoxin"/>
</dbReference>
<evidence type="ECO:0000313" key="3">
    <source>
        <dbReference type="EMBL" id="SAL81228.1"/>
    </source>
</evidence>
<evidence type="ECO:0000313" key="4">
    <source>
        <dbReference type="Proteomes" id="UP000054770"/>
    </source>
</evidence>
<protein>
    <recommendedName>
        <fullName evidence="5">Methylamine utilization protein</fullName>
    </recommendedName>
</protein>
<evidence type="ECO:0000256" key="1">
    <source>
        <dbReference type="ARBA" id="ARBA00004418"/>
    </source>
</evidence>
<dbReference type="CDD" id="cd04221">
    <property type="entry name" value="MauL"/>
    <property type="match status" value="1"/>
</dbReference>
<dbReference type="EMBL" id="FCON02000101">
    <property type="protein sequence ID" value="SAL81228.1"/>
    <property type="molecule type" value="Genomic_DNA"/>
</dbReference>
<proteinExistence type="predicted"/>
<sequence>MRAFRARTAFFERTHMRFSTRILAALWCCALGLAATRANAASVRVQVVDQTGAAVTDAVVYATPVSGKLPPTKPAGAIIDQVKRHFVPLVSVVQAGASVTFPNKDNIEHDVYSFSPAKRFELNLYHGIPASPVVFDKAGLVVMGCNIHDQMLAYLLIVDTPWFAKTDASGQATIDNLPTDAYRLTAWHYRLNDPNAQPSTKISAGPDNAAKLTLQLKSE</sequence>
<reference evidence="3" key="1">
    <citation type="submission" date="2016-01" db="EMBL/GenBank/DDBJ databases">
        <authorList>
            <person name="Peeters C."/>
        </authorList>
    </citation>
    <scope>NUCLEOTIDE SEQUENCE [LARGE SCALE GENOMIC DNA]</scope>
    <source>
        <strain evidence="3">LMG 22940</strain>
    </source>
</reference>
<keyword evidence="2" id="KW-0732">Signal</keyword>
<comment type="subcellular location">
    <subcellularLocation>
        <location evidence="1">Periplasm</location>
    </subcellularLocation>
</comment>
<organism evidence="3 4">
    <name type="scientific">Caballeronia choica</name>
    <dbReference type="NCBI Taxonomy" id="326476"/>
    <lineage>
        <taxon>Bacteria</taxon>
        <taxon>Pseudomonadati</taxon>
        <taxon>Pseudomonadota</taxon>
        <taxon>Betaproteobacteria</taxon>
        <taxon>Burkholderiales</taxon>
        <taxon>Burkholderiaceae</taxon>
        <taxon>Caballeronia</taxon>
    </lineage>
</organism>
<dbReference type="Gene3D" id="2.60.40.420">
    <property type="entry name" value="Cupredoxins - blue copper proteins"/>
    <property type="match status" value="1"/>
</dbReference>
<evidence type="ECO:0000256" key="2">
    <source>
        <dbReference type="SAM" id="SignalP"/>
    </source>
</evidence>
<evidence type="ECO:0008006" key="5">
    <source>
        <dbReference type="Google" id="ProtNLM"/>
    </source>
</evidence>
<gene>
    <name evidence="3" type="ORF">AWB68_06064</name>
</gene>
<dbReference type="InterPro" id="IPR034242">
    <property type="entry name" value="MauL"/>
</dbReference>
<feature type="signal peptide" evidence="2">
    <location>
        <begin position="1"/>
        <end position="40"/>
    </location>
</feature>
<feature type="chain" id="PRO_5011113473" description="Methylamine utilization protein" evidence="2">
    <location>
        <begin position="41"/>
        <end position="219"/>
    </location>
</feature>
<accession>A0A158KJA5</accession>